<dbReference type="InterPro" id="IPR050090">
    <property type="entry name" value="Tyrosine_recombinase_XerCD"/>
</dbReference>
<evidence type="ECO:0000259" key="7">
    <source>
        <dbReference type="PROSITE" id="PS51900"/>
    </source>
</evidence>
<gene>
    <name evidence="8" type="ORF">OO17_28540</name>
</gene>
<dbReference type="GO" id="GO:0007059">
    <property type="term" value="P:chromosome segregation"/>
    <property type="evidence" value="ECO:0007669"/>
    <property type="project" value="UniProtKB-KW"/>
</dbReference>
<dbReference type="Proteomes" id="UP000032515">
    <property type="component" value="Unassembled WGS sequence"/>
</dbReference>
<dbReference type="InterPro" id="IPR002104">
    <property type="entry name" value="Integrase_catalytic"/>
</dbReference>
<dbReference type="EMBL" id="JXXE01000758">
    <property type="protein sequence ID" value="KIZ33310.1"/>
    <property type="molecule type" value="Genomic_DNA"/>
</dbReference>
<keyword evidence="1" id="KW-0159">Chromosome partition</keyword>
<dbReference type="GO" id="GO:0015074">
    <property type="term" value="P:DNA integration"/>
    <property type="evidence" value="ECO:0007669"/>
    <property type="project" value="UniProtKB-KW"/>
</dbReference>
<dbReference type="GO" id="GO:0003677">
    <property type="term" value="F:DNA binding"/>
    <property type="evidence" value="ECO:0007669"/>
    <property type="project" value="UniProtKB-UniRule"/>
</dbReference>
<comment type="caution">
    <text evidence="8">The sequence shown here is derived from an EMBL/GenBank/DDBJ whole genome shotgun (WGS) entry which is preliminary data.</text>
</comment>
<feature type="domain" description="Tyr recombinase" evidence="6">
    <location>
        <begin position="125"/>
        <end position="311"/>
    </location>
</feature>
<evidence type="ECO:0000256" key="3">
    <source>
        <dbReference type="ARBA" id="ARBA00023125"/>
    </source>
</evidence>
<dbReference type="AlphaFoldDB" id="A0A0D7DYP3"/>
<dbReference type="Gene3D" id="1.10.443.10">
    <property type="entry name" value="Intergrase catalytic core"/>
    <property type="match status" value="1"/>
</dbReference>
<keyword evidence="3 5" id="KW-0238">DNA-binding</keyword>
<dbReference type="InterPro" id="IPR010998">
    <property type="entry name" value="Integrase_recombinase_N"/>
</dbReference>
<dbReference type="SUPFAM" id="SSF56349">
    <property type="entry name" value="DNA breaking-rejoining enzymes"/>
    <property type="match status" value="1"/>
</dbReference>
<dbReference type="PROSITE" id="PS51898">
    <property type="entry name" value="TYR_RECOMBINASE"/>
    <property type="match status" value="1"/>
</dbReference>
<dbReference type="Gene3D" id="1.10.150.130">
    <property type="match status" value="1"/>
</dbReference>
<evidence type="ECO:0000256" key="2">
    <source>
        <dbReference type="ARBA" id="ARBA00022908"/>
    </source>
</evidence>
<dbReference type="InterPro" id="IPR011010">
    <property type="entry name" value="DNA_brk_join_enz"/>
</dbReference>
<dbReference type="Pfam" id="PF02899">
    <property type="entry name" value="Phage_int_SAM_1"/>
    <property type="match status" value="1"/>
</dbReference>
<evidence type="ECO:0000313" key="9">
    <source>
        <dbReference type="Proteomes" id="UP000032515"/>
    </source>
</evidence>
<dbReference type="RefSeq" id="WP_002718981.1">
    <property type="nucleotide sequence ID" value="NZ_JXXE01000758.1"/>
</dbReference>
<dbReference type="PROSITE" id="PS51900">
    <property type="entry name" value="CB"/>
    <property type="match status" value="1"/>
</dbReference>
<dbReference type="PANTHER" id="PTHR30349:SF81">
    <property type="entry name" value="TYROSINE RECOMBINASE XERC"/>
    <property type="match status" value="1"/>
</dbReference>
<evidence type="ECO:0000259" key="6">
    <source>
        <dbReference type="PROSITE" id="PS51898"/>
    </source>
</evidence>
<keyword evidence="4" id="KW-0233">DNA recombination</keyword>
<keyword evidence="2" id="KW-0229">DNA integration</keyword>
<dbReference type="GO" id="GO:0006310">
    <property type="term" value="P:DNA recombination"/>
    <property type="evidence" value="ECO:0007669"/>
    <property type="project" value="UniProtKB-KW"/>
</dbReference>
<dbReference type="OrthoDB" id="9801717at2"/>
<dbReference type="PANTHER" id="PTHR30349">
    <property type="entry name" value="PHAGE INTEGRASE-RELATED"/>
    <property type="match status" value="1"/>
</dbReference>
<organism evidence="8 9">
    <name type="scientific">Rhodopseudomonas palustris</name>
    <dbReference type="NCBI Taxonomy" id="1076"/>
    <lineage>
        <taxon>Bacteria</taxon>
        <taxon>Pseudomonadati</taxon>
        <taxon>Pseudomonadota</taxon>
        <taxon>Alphaproteobacteria</taxon>
        <taxon>Hyphomicrobiales</taxon>
        <taxon>Nitrobacteraceae</taxon>
        <taxon>Rhodopseudomonas</taxon>
    </lineage>
</organism>
<dbReference type="InterPro" id="IPR013762">
    <property type="entry name" value="Integrase-like_cat_sf"/>
</dbReference>
<feature type="domain" description="Core-binding (CB)" evidence="7">
    <location>
        <begin position="8"/>
        <end position="101"/>
    </location>
</feature>
<evidence type="ECO:0000256" key="4">
    <source>
        <dbReference type="ARBA" id="ARBA00023172"/>
    </source>
</evidence>
<evidence type="ECO:0000256" key="5">
    <source>
        <dbReference type="PROSITE-ProRule" id="PRU01248"/>
    </source>
</evidence>
<reference evidence="8 9" key="1">
    <citation type="submission" date="2014-11" db="EMBL/GenBank/DDBJ databases">
        <title>Genomics and ecophysiology of heterotrophic nitrogen fixing bacteria isolated from estuarine surface water.</title>
        <authorList>
            <person name="Bentzon-Tilia M."/>
            <person name="Severin I."/>
            <person name="Hansen L.H."/>
            <person name="Riemann L."/>
        </authorList>
    </citation>
    <scope>NUCLEOTIDE SEQUENCE [LARGE SCALE GENOMIC DNA]</scope>
    <source>
        <strain evidence="8 9">BAL398</strain>
    </source>
</reference>
<evidence type="ECO:0000256" key="1">
    <source>
        <dbReference type="ARBA" id="ARBA00022829"/>
    </source>
</evidence>
<name>A0A0D7DYP3_RHOPL</name>
<dbReference type="InterPro" id="IPR004107">
    <property type="entry name" value="Integrase_SAM-like_N"/>
</dbReference>
<dbReference type="PATRIC" id="fig|1076.23.peg.4041"/>
<protein>
    <submittedName>
        <fullName evidence="8">Integrase</fullName>
    </submittedName>
</protein>
<dbReference type="Pfam" id="PF00589">
    <property type="entry name" value="Phage_integrase"/>
    <property type="match status" value="1"/>
</dbReference>
<evidence type="ECO:0000313" key="8">
    <source>
        <dbReference type="EMBL" id="KIZ33310.1"/>
    </source>
</evidence>
<dbReference type="InterPro" id="IPR044068">
    <property type="entry name" value="CB"/>
</dbReference>
<accession>A0A0D7DYP3</accession>
<proteinExistence type="predicted"/>
<sequence length="336" mass="37450">MVDASLHSSFPTLLQHFFVDHLHQQRAVSPNTIAAYRDTFKLLLLYAEKSIGKSPTGLSLRDLDATLILGFLDHLERNRGNSVRSRNARLSAIRSFLKYAAHHDLSALATIEHGLAIPSKRHDKPVLGFLTKPEMEAIIAAPDQRSWVGRRDRALFTLLYNTGARVSEAINLRVGDVILDISPVAHLHGKGRKRRSMPLWKTTASTLRQWKRQLARAEDSDFLFPNGASGKLSRSSVTQRLALAVKHAIQQHPRLAGQAISPHTIRHTTAMHLLQAGVDITVIALWLGHESPTTTHMYLEADLAMKEVALSRLQPVNAAPARYRPPDQLMAFLQSL</sequence>